<dbReference type="Gene3D" id="3.40.50.300">
    <property type="entry name" value="P-loop containing nucleotide triphosphate hydrolases"/>
    <property type="match status" value="1"/>
</dbReference>
<dbReference type="InterPro" id="IPR002110">
    <property type="entry name" value="Ankyrin_rpt"/>
</dbReference>
<dbReference type="InterPro" id="IPR056884">
    <property type="entry name" value="NPHP3-like_N"/>
</dbReference>
<evidence type="ECO:0000313" key="6">
    <source>
        <dbReference type="Proteomes" id="UP001590951"/>
    </source>
</evidence>
<feature type="repeat" description="ANK" evidence="3">
    <location>
        <begin position="1348"/>
        <end position="1380"/>
    </location>
</feature>
<feature type="repeat" description="ANK" evidence="3">
    <location>
        <begin position="1480"/>
        <end position="1512"/>
    </location>
</feature>
<feature type="repeat" description="ANK" evidence="3">
    <location>
        <begin position="1513"/>
        <end position="1545"/>
    </location>
</feature>
<dbReference type="SMART" id="SM00355">
    <property type="entry name" value="ZnF_C2H2"/>
    <property type="match status" value="2"/>
</dbReference>
<dbReference type="Proteomes" id="UP001590951">
    <property type="component" value="Unassembled WGS sequence"/>
</dbReference>
<dbReference type="InterPro" id="IPR013087">
    <property type="entry name" value="Znf_C2H2_type"/>
</dbReference>
<feature type="repeat" description="ANK" evidence="3">
    <location>
        <begin position="1146"/>
        <end position="1178"/>
    </location>
</feature>
<accession>A0ABR4AU41</accession>
<feature type="repeat" description="ANK" evidence="3">
    <location>
        <begin position="1579"/>
        <end position="1611"/>
    </location>
</feature>
<dbReference type="SMART" id="SM00248">
    <property type="entry name" value="ANK"/>
    <property type="match status" value="21"/>
</dbReference>
<keyword evidence="2 3" id="KW-0040">ANK repeat</keyword>
<dbReference type="SUPFAM" id="SSF52540">
    <property type="entry name" value="P-loop containing nucleoside triphosphate hydrolases"/>
    <property type="match status" value="1"/>
</dbReference>
<dbReference type="SUPFAM" id="SSF48403">
    <property type="entry name" value="Ankyrin repeat"/>
    <property type="match status" value="3"/>
</dbReference>
<feature type="repeat" description="ANK" evidence="3">
    <location>
        <begin position="1282"/>
        <end position="1314"/>
    </location>
</feature>
<evidence type="ECO:0000256" key="3">
    <source>
        <dbReference type="PROSITE-ProRule" id="PRU00023"/>
    </source>
</evidence>
<feature type="repeat" description="ANK" evidence="3">
    <location>
        <begin position="1414"/>
        <end position="1446"/>
    </location>
</feature>
<feature type="domain" description="C2H2-type" evidence="4">
    <location>
        <begin position="824"/>
        <end position="852"/>
    </location>
</feature>
<dbReference type="InterPro" id="IPR027417">
    <property type="entry name" value="P-loop_NTPase"/>
</dbReference>
<dbReference type="InterPro" id="IPR056125">
    <property type="entry name" value="DUF7708"/>
</dbReference>
<feature type="repeat" description="ANK" evidence="3">
    <location>
        <begin position="1215"/>
        <end position="1247"/>
    </location>
</feature>
<proteinExistence type="predicted"/>
<dbReference type="Gene3D" id="1.25.40.20">
    <property type="entry name" value="Ankyrin repeat-containing domain"/>
    <property type="match status" value="7"/>
</dbReference>
<dbReference type="PROSITE" id="PS50297">
    <property type="entry name" value="ANK_REP_REGION"/>
    <property type="match status" value="18"/>
</dbReference>
<keyword evidence="6" id="KW-1185">Reference proteome</keyword>
<dbReference type="PRINTS" id="PR01415">
    <property type="entry name" value="ANKYRIN"/>
</dbReference>
<comment type="caution">
    <text evidence="5">The sequence shown here is derived from an EMBL/GenBank/DDBJ whole genome shotgun (WGS) entry which is preliminary data.</text>
</comment>
<dbReference type="PANTHER" id="PTHR24171:SF10">
    <property type="entry name" value="ANKYRIN REPEAT DOMAIN-CONTAINING PROTEIN 29-LIKE"/>
    <property type="match status" value="1"/>
</dbReference>
<feature type="repeat" description="ANK" evidence="3">
    <location>
        <begin position="1447"/>
        <end position="1479"/>
    </location>
</feature>
<keyword evidence="1" id="KW-0677">Repeat</keyword>
<protein>
    <recommendedName>
        <fullName evidence="4">C2H2-type domain-containing protein</fullName>
    </recommendedName>
</protein>
<feature type="repeat" description="ANK" evidence="3">
    <location>
        <begin position="1546"/>
        <end position="1578"/>
    </location>
</feature>
<evidence type="ECO:0000259" key="4">
    <source>
        <dbReference type="SMART" id="SM00355"/>
    </source>
</evidence>
<feature type="domain" description="C2H2-type" evidence="4">
    <location>
        <begin position="793"/>
        <end position="820"/>
    </location>
</feature>
<evidence type="ECO:0000256" key="1">
    <source>
        <dbReference type="ARBA" id="ARBA00022737"/>
    </source>
</evidence>
<dbReference type="Pfam" id="PF22939">
    <property type="entry name" value="WHD_GPIID"/>
    <property type="match status" value="1"/>
</dbReference>
<dbReference type="InterPro" id="IPR036770">
    <property type="entry name" value="Ankyrin_rpt-contain_sf"/>
</dbReference>
<evidence type="ECO:0000256" key="2">
    <source>
        <dbReference type="ARBA" id="ARBA00023043"/>
    </source>
</evidence>
<dbReference type="Pfam" id="PF24883">
    <property type="entry name" value="NPHP3_N"/>
    <property type="match status" value="1"/>
</dbReference>
<dbReference type="Pfam" id="PF24809">
    <property type="entry name" value="DUF7708"/>
    <property type="match status" value="1"/>
</dbReference>
<feature type="repeat" description="ANK" evidence="3">
    <location>
        <begin position="1381"/>
        <end position="1413"/>
    </location>
</feature>
<feature type="repeat" description="ANK" evidence="3">
    <location>
        <begin position="1678"/>
        <end position="1710"/>
    </location>
</feature>
<evidence type="ECO:0000313" key="5">
    <source>
        <dbReference type="EMBL" id="KAL2049074.1"/>
    </source>
</evidence>
<organism evidence="5 6">
    <name type="scientific">Lepraria finkii</name>
    <dbReference type="NCBI Taxonomy" id="1340010"/>
    <lineage>
        <taxon>Eukaryota</taxon>
        <taxon>Fungi</taxon>
        <taxon>Dikarya</taxon>
        <taxon>Ascomycota</taxon>
        <taxon>Pezizomycotina</taxon>
        <taxon>Lecanoromycetes</taxon>
        <taxon>OSLEUM clade</taxon>
        <taxon>Lecanoromycetidae</taxon>
        <taxon>Lecanorales</taxon>
        <taxon>Lecanorineae</taxon>
        <taxon>Stereocaulaceae</taxon>
        <taxon>Lepraria</taxon>
    </lineage>
</organism>
<sequence length="1721" mass="193543">MAASNVVAKPAWARSLAAFKLRLSAEDKQTFEFTTWEGLQESIKEIQEKQVHRRAYRNLNKIKPFLLTLQQYSLVIEQFVNAKSDFLAFIWGPIKLCLQIASRVVEAFDCLLDAYARIGEALPVLSAVDRLFENRSHDHVQQILANVYEDILTFHQRAVVFFKQRAWTIAFKTAIRSFGDMFDDVVKNLQRSKELLVQTASVWHFQNAQDARLLMIKQFEALREKDEQDRRLNVVNWLSPVSCQFSHECVQGRRRAFPDTTRWIFETTVMHEWIRSDEASSPILWLSGIPGAGKTFIFSSIVDEMTERFPTSHVVYFYCQYNDPQRATFNSIARGLVAQVLASNPICLEYLYEKAVGSGELSPSSVGLCTELLEQLATHHDQLLIGIDGLDECEESERRHILAMLHSILKATNATKNVKIFLTSRKEPDLKQSLRSTLQLEIKEHHLKKDIASYVRQRVSELSAKFKLDVEYQICAAAEIVQRSHGMFLLPRLILDNLMEQDCRDDVKEELSNEVLPDGIDQAYGRILVRMKRKHQSAKTWERAKLGLDMITVAKRPVKTYEIQGALSISLEKATINFEEHRSRRPLAELLGLMVEIHTDDSVTLIHPTAREYLLQRHSNHFIDAGAAELRMARLCTSYLTFNCFEPFLDEPNIEKAVHRGDYAFQEYATFHWVHHVGALAKYCKVKTGIDISTLRDSTALLHMRLFEQYVENVSDSSSGVIEADRQTIFEKCREIGELYDKVDTIYEIETLQESFPYLFRRISKVRTFLENLSHHTLDASPTLREAYGKLLYKCPVISCTCFYQGFANNRLRDEHLKRHDRAHKCTNEGCDYYELGFTTRAGLTRHVQLYHETAPEEAEFPKVQPLSLSKALNDAIDRDDASAVRDICGEPLVHPIEETGFLLRAVKRKSISAALTLVELLGTAEEVNHKDKNRTTALHEAVAIEHDDLVKQILNTDVDVNAQDGKEDTPFLLALRHGNFEAVQLLLNHSALDLSPKNSNLGLYKVGMKKAAAGGHDGVLRALFGTFVELSSGIVECRYLPGDLYRIATLAASNKHESTVRLILELGRKFDVEKQYRGLLKNQISNGIEAVVKLLMERFKDSKPEVDKKGKSYGNALVKAAMEGDKATVVRLLEKGTDIDYISGVTYNALQAAVKASNLSMVHFLLEKGADVNAKGGSGWGGANALYLACERGQLAIVQTLLSAGANVDTHGKLDETALGVALSQKYEDIVRLLLEKGADVNIQSEGNGTPLSRACSGGSEAIVRLLLEKGADVDAPRRSFNLTPLSSACNRGHEAIIQLLLENGADIHLQDCEQQTALHVASRSGNENIVQLLLDEGADIHLRDSGQRTALHVASRSGNENIVQLLLEKGADVHLQDCEQLTALHVASRSSIETIVQLQLEKGADVHLRDSGQRTALHVASAYGDKNIVQLLLDEGADIHLRDSWQRTALHVASANGDKKIFQLLLDKGADIHLRDSGQRTALHEASRFGNENIVHLLHQKGADNHLQDSEQRSALHVASRYGDKYTVQLLLKKGADIHLRDSEQRTALHEASRYGNKKNVHLILQKRADIHLQDSWQRTALHEASRSGNENIVQLLLEKGADIHLRDSVQLTSLHLASRSCYNNIVQILLENGADIHLRDSEQRTALHEASRFGDKNIVQLLLEKGADIHLRDSEQRTALHEASRFGNKNIVQLLLEKGADIHLQGSEQWFALHEACE</sequence>
<dbReference type="PROSITE" id="PS50088">
    <property type="entry name" value="ANK_REPEAT"/>
    <property type="match status" value="18"/>
</dbReference>
<dbReference type="Pfam" id="PF12796">
    <property type="entry name" value="Ank_2"/>
    <property type="match status" value="7"/>
</dbReference>
<dbReference type="InterPro" id="IPR054471">
    <property type="entry name" value="GPIID_WHD"/>
</dbReference>
<name>A0ABR4AU41_9LECA</name>
<feature type="repeat" description="ANK" evidence="3">
    <location>
        <begin position="1182"/>
        <end position="1214"/>
    </location>
</feature>
<dbReference type="Pfam" id="PF13637">
    <property type="entry name" value="Ank_4"/>
    <property type="match status" value="1"/>
</dbReference>
<gene>
    <name evidence="5" type="ORF">ABVK25_010670</name>
</gene>
<reference evidence="5 6" key="1">
    <citation type="submission" date="2024-09" db="EMBL/GenBank/DDBJ databases">
        <title>Rethinking Asexuality: The Enigmatic Case of Functional Sexual Genes in Lepraria (Stereocaulaceae).</title>
        <authorList>
            <person name="Doellman M."/>
            <person name="Sun Y."/>
            <person name="Barcenas-Pena A."/>
            <person name="Lumbsch H.T."/>
            <person name="Grewe F."/>
        </authorList>
    </citation>
    <scope>NUCLEOTIDE SEQUENCE [LARGE SCALE GENOMIC DNA]</scope>
    <source>
        <strain evidence="5 6">Grewe 0041</strain>
    </source>
</reference>
<feature type="repeat" description="ANK" evidence="3">
    <location>
        <begin position="1248"/>
        <end position="1280"/>
    </location>
</feature>
<feature type="repeat" description="ANK" evidence="3">
    <location>
        <begin position="1315"/>
        <end position="1347"/>
    </location>
</feature>
<dbReference type="EMBL" id="JBHFEH010000072">
    <property type="protein sequence ID" value="KAL2049074.1"/>
    <property type="molecule type" value="Genomic_DNA"/>
</dbReference>
<dbReference type="PANTHER" id="PTHR24171">
    <property type="entry name" value="ANKYRIN REPEAT DOMAIN-CONTAINING PROTEIN 39-RELATED"/>
    <property type="match status" value="1"/>
</dbReference>
<feature type="repeat" description="ANK" evidence="3">
    <location>
        <begin position="1612"/>
        <end position="1644"/>
    </location>
</feature>
<feature type="repeat" description="ANK" evidence="3">
    <location>
        <begin position="1645"/>
        <end position="1677"/>
    </location>
</feature>
<feature type="repeat" description="ANK" evidence="3">
    <location>
        <begin position="934"/>
        <end position="966"/>
    </location>
</feature>